<organism evidence="3 4">
    <name type="scientific">Jiangella anatolica</name>
    <dbReference type="NCBI Taxonomy" id="2670374"/>
    <lineage>
        <taxon>Bacteria</taxon>
        <taxon>Bacillati</taxon>
        <taxon>Actinomycetota</taxon>
        <taxon>Actinomycetes</taxon>
        <taxon>Jiangellales</taxon>
        <taxon>Jiangellaceae</taxon>
        <taxon>Jiangella</taxon>
    </lineage>
</organism>
<dbReference type="GO" id="GO:0005829">
    <property type="term" value="C:cytosol"/>
    <property type="evidence" value="ECO:0007669"/>
    <property type="project" value="TreeGrafter"/>
</dbReference>
<gene>
    <name evidence="3" type="ORF">C1I92_29095</name>
</gene>
<dbReference type="RefSeq" id="WP_111258135.1">
    <property type="nucleotide sequence ID" value="NZ_POTW01000114.1"/>
</dbReference>
<feature type="domain" description="Rv3660c-like CheY-like N-terminal" evidence="2">
    <location>
        <begin position="26"/>
        <end position="132"/>
    </location>
</feature>
<dbReference type="NCBIfam" id="TIGR03815">
    <property type="entry name" value="CpaE_hom_Actino"/>
    <property type="match status" value="1"/>
</dbReference>
<keyword evidence="4" id="KW-1185">Reference proteome</keyword>
<dbReference type="InterPro" id="IPR022521">
    <property type="entry name" value="Rv3660c"/>
</dbReference>
<feature type="compositionally biased region" description="Basic residues" evidence="1">
    <location>
        <begin position="1"/>
        <end position="10"/>
    </location>
</feature>
<name>A0A2W2CI28_9ACTN</name>
<dbReference type="PANTHER" id="PTHR43384">
    <property type="entry name" value="SEPTUM SITE-DETERMINING PROTEIN MIND HOMOLOG, CHLOROPLASTIC-RELATED"/>
    <property type="match status" value="1"/>
</dbReference>
<dbReference type="Proteomes" id="UP000248764">
    <property type="component" value="Unassembled WGS sequence"/>
</dbReference>
<proteinExistence type="predicted"/>
<dbReference type="GO" id="GO:0016887">
    <property type="term" value="F:ATP hydrolysis activity"/>
    <property type="evidence" value="ECO:0007669"/>
    <property type="project" value="TreeGrafter"/>
</dbReference>
<reference evidence="3 4" key="1">
    <citation type="submission" date="2018-01" db="EMBL/GenBank/DDBJ databases">
        <title>Draft genome sequence of Jiangella sp. GTF31.</title>
        <authorList>
            <person name="Sahin N."/>
            <person name="Ay H."/>
            <person name="Saygin H."/>
        </authorList>
    </citation>
    <scope>NUCLEOTIDE SEQUENCE [LARGE SCALE GENOMIC DNA]</scope>
    <source>
        <strain evidence="3 4">GTF31</strain>
    </source>
</reference>
<feature type="region of interest" description="Disordered" evidence="1">
    <location>
        <begin position="1"/>
        <end position="20"/>
    </location>
</feature>
<dbReference type="AlphaFoldDB" id="A0A2W2CI28"/>
<evidence type="ECO:0000259" key="2">
    <source>
        <dbReference type="Pfam" id="PF26563"/>
    </source>
</evidence>
<dbReference type="EMBL" id="POTW01000114">
    <property type="protein sequence ID" value="PZF79833.1"/>
    <property type="molecule type" value="Genomic_DNA"/>
</dbReference>
<evidence type="ECO:0000256" key="1">
    <source>
        <dbReference type="SAM" id="MobiDB-lite"/>
    </source>
</evidence>
<dbReference type="PANTHER" id="PTHR43384:SF11">
    <property type="entry name" value="SEPTUM SITE DETERMINING PROTEIN"/>
    <property type="match status" value="1"/>
</dbReference>
<evidence type="ECO:0000313" key="3">
    <source>
        <dbReference type="EMBL" id="PZF79833.1"/>
    </source>
</evidence>
<dbReference type="InterPro" id="IPR059050">
    <property type="entry name" value="Rv3660c_N"/>
</dbReference>
<dbReference type="Gene3D" id="3.40.50.300">
    <property type="entry name" value="P-loop containing nucleotide triphosphate hydrolases"/>
    <property type="match status" value="1"/>
</dbReference>
<dbReference type="GO" id="GO:0005524">
    <property type="term" value="F:ATP binding"/>
    <property type="evidence" value="ECO:0007669"/>
    <property type="project" value="TreeGrafter"/>
</dbReference>
<dbReference type="SUPFAM" id="SSF52540">
    <property type="entry name" value="P-loop containing nucleoside triphosphate hydrolases"/>
    <property type="match status" value="1"/>
</dbReference>
<accession>A0A2W2CI28</accession>
<comment type="caution">
    <text evidence="3">The sequence shown here is derived from an EMBL/GenBank/DDBJ whole genome shotgun (WGS) entry which is preliminary data.</text>
</comment>
<dbReference type="GO" id="GO:0051782">
    <property type="term" value="P:negative regulation of cell division"/>
    <property type="evidence" value="ECO:0007669"/>
    <property type="project" value="TreeGrafter"/>
</dbReference>
<sequence>MSRTVTRPRRWPIGPADVSPPRPLVVTRDEDLLDDLLRLAAAASVELEVAGQPESARSRWSQVPLLVIGDDVADEVTVMSLPRRPGVLLIGTDRDNADVWRRGVVLGVEQVLFFPDDEPWLAGRFADAAEGVSGDALVVGVMGGRGGAGASVLATGLAVTASRSGLAVVLADLDPLGGGLDLVLGAEHVTGLRWPDLADSKGRLGARALQSELPGRHGLAVLSWDRGDLLSLPPDAADAVLAAARRGCDLVVLDLPRWPDPAAEHAIGLCASVLLVVPAEVRAVAAATRVAAGLTTLAADVRVVTRGPSISGLNGADVAMALGLPLGAHLEAEPRLSTQLDRGEPPGLEDKGPLVQGCSRLLEALLRDHRPVVA</sequence>
<dbReference type="InterPro" id="IPR050625">
    <property type="entry name" value="ParA/MinD_ATPase"/>
</dbReference>
<dbReference type="InterPro" id="IPR027417">
    <property type="entry name" value="P-loop_NTPase"/>
</dbReference>
<protein>
    <recommendedName>
        <fullName evidence="2">Rv3660c-like CheY-like N-terminal domain-containing protein</fullName>
    </recommendedName>
</protein>
<dbReference type="GO" id="GO:0009898">
    <property type="term" value="C:cytoplasmic side of plasma membrane"/>
    <property type="evidence" value="ECO:0007669"/>
    <property type="project" value="TreeGrafter"/>
</dbReference>
<evidence type="ECO:0000313" key="4">
    <source>
        <dbReference type="Proteomes" id="UP000248764"/>
    </source>
</evidence>
<dbReference type="Pfam" id="PF26563">
    <property type="entry name" value="Rv3660c_N"/>
    <property type="match status" value="1"/>
</dbReference>